<protein>
    <recommendedName>
        <fullName evidence="3">ODAD1 central coiled coil region domain-containing protein</fullName>
    </recommendedName>
</protein>
<evidence type="ECO:0000313" key="4">
    <source>
        <dbReference type="EMBL" id="JAB99864.1"/>
    </source>
</evidence>
<dbReference type="AlphaFoldDB" id="W8C9F7"/>
<evidence type="ECO:0000259" key="3">
    <source>
        <dbReference type="Pfam" id="PF21773"/>
    </source>
</evidence>
<dbReference type="EMBL" id="GAMC01006691">
    <property type="protein sequence ID" value="JAB99864.1"/>
    <property type="molecule type" value="mRNA"/>
</dbReference>
<reference evidence="4" key="2">
    <citation type="journal article" date="2014" name="BMC Genomics">
        <title>A genomic perspective to assessing quality of mass-reared SIT flies used in Mediterranean fruit fly (Ceratitis capitata) eradication in California.</title>
        <authorList>
            <person name="Calla B."/>
            <person name="Hall B."/>
            <person name="Hou S."/>
            <person name="Geib S.M."/>
        </authorList>
    </citation>
    <scope>NUCLEOTIDE SEQUENCE</scope>
</reference>
<dbReference type="EMBL" id="GAMC01006692">
    <property type="protein sequence ID" value="JAB99863.1"/>
    <property type="molecule type" value="mRNA"/>
</dbReference>
<dbReference type="OrthoDB" id="6766775at2759"/>
<dbReference type="PANTHER" id="PTHR21694:SF18">
    <property type="entry name" value="COILED-COIL DOMAIN-CONTAINING PROTEIN 63"/>
    <property type="match status" value="1"/>
</dbReference>
<sequence>MNTKSTKALDLDLILKVYKHTNLGLQNMQRNYTKALEARLPKARIKTLLLETYKNGCAKMKNEKDILKAQLWTATAKCHEVRDVQALNSIKCFIECNAALGEEVQQIKLYITNLEHKLKVINKEICHLRIEQGGKIGQDLEKVKKLLHLLEDQYENQLQYECRLTAQSEKLRRKICELINDRRHYNSFYTRYIQQLTSENKYMTDLIDFVLDQIEMGIDMFEKLEMQHQSNKMALEKRKYEMVAIQRFNMQYERRHKFQEQKLVKRSLTKIPAKELMRREICRSKYIKKLHLYNNVLKKIMDYSKVTSISQLIRKFQEQENLYYSFNNHSNELSYRITLLNNSVARLFGEIQDLKIFNRSTLRKQNDKIESLEKVLKEKRKNNQNLRNMSNSQDESIGKLFEAIQLIRDQTRTDLSMLAHEFDDHREINIKTMREQMKLLENRIYSIVCVMYKIESKKRKAGDPSGYLIKDIGKLIERPTLLSDIVLATQCAECAEGDSKNLEDQWTVNIMPPKQLKTWVSEKVVQPEVQYRLHSINQCRLTRSRSRRQHEQESS</sequence>
<dbReference type="RefSeq" id="XP_012159804.1">
    <property type="nucleotide sequence ID" value="XM_012304414.1"/>
</dbReference>
<dbReference type="GeneID" id="101463256"/>
<dbReference type="InterPro" id="IPR049258">
    <property type="entry name" value="ODAD1_CC"/>
</dbReference>
<evidence type="ECO:0000256" key="2">
    <source>
        <dbReference type="SAM" id="Coils"/>
    </source>
</evidence>
<name>W8C9F7_CERCA</name>
<feature type="coiled-coil region" evidence="2">
    <location>
        <begin position="362"/>
        <end position="392"/>
    </location>
</feature>
<dbReference type="KEGG" id="ccat:101463256"/>
<reference evidence="4" key="1">
    <citation type="submission" date="2013-07" db="EMBL/GenBank/DDBJ databases">
        <authorList>
            <person name="Geib S."/>
        </authorList>
    </citation>
    <scope>NUCLEOTIDE SEQUENCE</scope>
</reference>
<dbReference type="InterPro" id="IPR051876">
    <property type="entry name" value="ODA-DC/CCD"/>
</dbReference>
<accession>W8C9F7</accession>
<evidence type="ECO:0000256" key="1">
    <source>
        <dbReference type="ARBA" id="ARBA00023054"/>
    </source>
</evidence>
<organism evidence="4">
    <name type="scientific">Ceratitis capitata</name>
    <name type="common">Mediterranean fruit fly</name>
    <name type="synonym">Tephritis capitata</name>
    <dbReference type="NCBI Taxonomy" id="7213"/>
    <lineage>
        <taxon>Eukaryota</taxon>
        <taxon>Metazoa</taxon>
        <taxon>Ecdysozoa</taxon>
        <taxon>Arthropoda</taxon>
        <taxon>Hexapoda</taxon>
        <taxon>Insecta</taxon>
        <taxon>Pterygota</taxon>
        <taxon>Neoptera</taxon>
        <taxon>Endopterygota</taxon>
        <taxon>Diptera</taxon>
        <taxon>Brachycera</taxon>
        <taxon>Muscomorpha</taxon>
        <taxon>Tephritoidea</taxon>
        <taxon>Tephritidae</taxon>
        <taxon>Ceratitis</taxon>
        <taxon>Ceratitis</taxon>
    </lineage>
</organism>
<proteinExistence type="evidence at transcript level"/>
<feature type="domain" description="ODAD1 central coiled coil region" evidence="3">
    <location>
        <begin position="145"/>
        <end position="419"/>
    </location>
</feature>
<keyword evidence="1 2" id="KW-0175">Coiled coil</keyword>
<dbReference type="Pfam" id="PF21773">
    <property type="entry name" value="ODAD1_CC"/>
    <property type="match status" value="1"/>
</dbReference>
<dbReference type="PANTHER" id="PTHR21694">
    <property type="entry name" value="COILED-COIL DOMAIN-CONTAINING PROTEIN 63"/>
    <property type="match status" value="1"/>
</dbReference>